<dbReference type="Gene3D" id="1.25.40.20">
    <property type="entry name" value="Ankyrin repeat-containing domain"/>
    <property type="match status" value="1"/>
</dbReference>
<dbReference type="SMART" id="SM00248">
    <property type="entry name" value="ANK"/>
    <property type="match status" value="2"/>
</dbReference>
<name>A0A3R9MVU7_9FLAO</name>
<dbReference type="RefSeq" id="WP_125466994.1">
    <property type="nucleotide sequence ID" value="NZ_RWBG01000001.1"/>
</dbReference>
<evidence type="ECO:0000313" key="4">
    <source>
        <dbReference type="Proteomes" id="UP000270620"/>
    </source>
</evidence>
<dbReference type="SUPFAM" id="SSF48403">
    <property type="entry name" value="Ankyrin repeat"/>
    <property type="match status" value="1"/>
</dbReference>
<comment type="caution">
    <text evidence="3">The sequence shown here is derived from an EMBL/GenBank/DDBJ whole genome shotgun (WGS) entry which is preliminary data.</text>
</comment>
<dbReference type="PROSITE" id="PS50088">
    <property type="entry name" value="ANK_REPEAT"/>
    <property type="match status" value="1"/>
</dbReference>
<dbReference type="InterPro" id="IPR039323">
    <property type="entry name" value="ANKRD_45/46/60"/>
</dbReference>
<dbReference type="PANTHER" id="PTHR22677:SF4">
    <property type="entry name" value="USHER SYNDROME TYPE-1G PROTEIN-LIKE PROTEIN"/>
    <property type="match status" value="1"/>
</dbReference>
<organism evidence="3 4">
    <name type="scientific">Mangrovimonas spongiae</name>
    <dbReference type="NCBI Taxonomy" id="2494697"/>
    <lineage>
        <taxon>Bacteria</taxon>
        <taxon>Pseudomonadati</taxon>
        <taxon>Bacteroidota</taxon>
        <taxon>Flavobacteriia</taxon>
        <taxon>Flavobacteriales</taxon>
        <taxon>Flavobacteriaceae</taxon>
        <taxon>Mangrovimonas</taxon>
    </lineage>
</organism>
<protein>
    <submittedName>
        <fullName evidence="3">Ankyrin repeat domain-containing protein</fullName>
    </submittedName>
</protein>
<accession>A0A3R9MVU7</accession>
<sequence>MKKTTVILALALGVSFGYTHANNDLNPSSTIEVISSPSISPFCTSVAKGDIVTVKKLIELGVDVNEKSNGMTPAMYAARYNRVEILELLIKEGADLKSKCKKGHTALKYAELSNAKEAQALIKSTLKKK</sequence>
<dbReference type="PANTHER" id="PTHR22677">
    <property type="entry name" value="ANKYRIN REPEAT DOMAIN-CONTAINING PROTEIN 60"/>
    <property type="match status" value="1"/>
</dbReference>
<dbReference type="AlphaFoldDB" id="A0A3R9MVU7"/>
<proteinExistence type="predicted"/>
<evidence type="ECO:0000313" key="3">
    <source>
        <dbReference type="EMBL" id="RSK42006.1"/>
    </source>
</evidence>
<keyword evidence="4" id="KW-1185">Reference proteome</keyword>
<dbReference type="InterPro" id="IPR036770">
    <property type="entry name" value="Ankyrin_rpt-contain_sf"/>
</dbReference>
<feature type="chain" id="PRO_5018779510" evidence="2">
    <location>
        <begin position="22"/>
        <end position="129"/>
    </location>
</feature>
<dbReference type="Proteomes" id="UP000270620">
    <property type="component" value="Unassembled WGS sequence"/>
</dbReference>
<keyword evidence="1" id="KW-0040">ANK repeat</keyword>
<dbReference type="EMBL" id="RWBG01000001">
    <property type="protein sequence ID" value="RSK42006.1"/>
    <property type="molecule type" value="Genomic_DNA"/>
</dbReference>
<gene>
    <name evidence="3" type="ORF">EJA19_03750</name>
</gene>
<dbReference type="OrthoDB" id="1374157at2"/>
<dbReference type="Pfam" id="PF12796">
    <property type="entry name" value="Ank_2"/>
    <property type="match status" value="1"/>
</dbReference>
<feature type="repeat" description="ANK" evidence="1">
    <location>
        <begin position="69"/>
        <end position="101"/>
    </location>
</feature>
<evidence type="ECO:0000256" key="2">
    <source>
        <dbReference type="SAM" id="SignalP"/>
    </source>
</evidence>
<keyword evidence="2" id="KW-0732">Signal</keyword>
<dbReference type="InterPro" id="IPR002110">
    <property type="entry name" value="Ankyrin_rpt"/>
</dbReference>
<feature type="signal peptide" evidence="2">
    <location>
        <begin position="1"/>
        <end position="21"/>
    </location>
</feature>
<reference evidence="3 4" key="1">
    <citation type="submission" date="2018-12" db="EMBL/GenBank/DDBJ databases">
        <title>Mangrovimonas spongiae sp. nov., a novel member of the genus Mangrovimonas isolated from marine sponge.</title>
        <authorList>
            <person name="Zhuang L."/>
            <person name="Luo L."/>
        </authorList>
    </citation>
    <scope>NUCLEOTIDE SEQUENCE [LARGE SCALE GENOMIC DNA]</scope>
    <source>
        <strain evidence="3 4">HN-E26</strain>
    </source>
</reference>
<dbReference type="PROSITE" id="PS50297">
    <property type="entry name" value="ANK_REP_REGION"/>
    <property type="match status" value="1"/>
</dbReference>
<evidence type="ECO:0000256" key="1">
    <source>
        <dbReference type="PROSITE-ProRule" id="PRU00023"/>
    </source>
</evidence>